<dbReference type="PANTHER" id="PTHR45953">
    <property type="entry name" value="IDURONATE 2-SULFATASE"/>
    <property type="match status" value="1"/>
</dbReference>
<keyword evidence="1" id="KW-0479">Metal-binding</keyword>
<organism evidence="4 5">
    <name type="scientific">Cohnella cellulosilytica</name>
    <dbReference type="NCBI Taxonomy" id="986710"/>
    <lineage>
        <taxon>Bacteria</taxon>
        <taxon>Bacillati</taxon>
        <taxon>Bacillota</taxon>
        <taxon>Bacilli</taxon>
        <taxon>Bacillales</taxon>
        <taxon>Paenibacillaceae</taxon>
        <taxon>Cohnella</taxon>
    </lineage>
</organism>
<reference evidence="5" key="1">
    <citation type="journal article" date="2019" name="Int. J. Syst. Evol. Microbiol.">
        <title>The Global Catalogue of Microorganisms (GCM) 10K type strain sequencing project: providing services to taxonomists for standard genome sequencing and annotation.</title>
        <authorList>
            <consortium name="The Broad Institute Genomics Platform"/>
            <consortium name="The Broad Institute Genome Sequencing Center for Infectious Disease"/>
            <person name="Wu L."/>
            <person name="Ma J."/>
        </authorList>
    </citation>
    <scope>NUCLEOTIDE SEQUENCE [LARGE SCALE GENOMIC DNA]</scope>
    <source>
        <strain evidence="5">KCTC 12907</strain>
    </source>
</reference>
<comment type="caution">
    <text evidence="4">The sequence shown here is derived from an EMBL/GenBank/DDBJ whole genome shotgun (WGS) entry which is preliminary data.</text>
</comment>
<dbReference type="SUPFAM" id="SSF53649">
    <property type="entry name" value="Alkaline phosphatase-like"/>
    <property type="match status" value="1"/>
</dbReference>
<dbReference type="EMBL" id="JBHTAI010000003">
    <property type="protein sequence ID" value="MFC7148147.1"/>
    <property type="molecule type" value="Genomic_DNA"/>
</dbReference>
<gene>
    <name evidence="4" type="ORF">ACFQMJ_06310</name>
</gene>
<name>A0ABW2F4K5_9BACL</name>
<keyword evidence="2" id="KW-0378">Hydrolase</keyword>
<keyword evidence="5" id="KW-1185">Reference proteome</keyword>
<sequence length="501" mass="57883">MKAIIVMFDSLNRHMLPPYGGRDVHAPNFSRLADRSVTFDNHWVGSMPCMPARRDLLTGRYNFLHRSWGPLEPFDDSLPALLRKQGVYSHLVSDHYHYWEAGGATYHGQYTTWDNVRGQEGDPWKGEVADPQIPEHAVRYEGYRGWLFRQDWINRQYMKTEESHPQSRTFERGLEFIRSNRREDNWLLQIESFDPHEPFFAPQAYRDLYPHDYDGKPFDWPNYERVRQTREEAEHCRYEYAALLSMCDASLGKVLDAMDEYGLWEDTMLIVTTDHGLLLGEHDWWGKSMMPFYNEIARAPLFVWDPRTGARGERCGQLTQMIDFAPTLLEAFGAPAAPDMNGIPLTRARQAEAASRRSREAVLFGIHGAHVNCTDGRYVYMRAPAKPDNSPLYNYTLMPTHMASLFSVEELQGLTLAEPFAFTKGVRTLKVKADSFVPAHRMGTLLYDIDADPQQLRPLEDEAAELLMERHLIELMEASDAPAEQYERLGLRPRLRQSSAE</sequence>
<protein>
    <submittedName>
        <fullName evidence="4">Sulfatase-like hydrolase/transferase</fullName>
    </submittedName>
</protein>
<dbReference type="PANTHER" id="PTHR45953:SF1">
    <property type="entry name" value="IDURONATE 2-SULFATASE"/>
    <property type="match status" value="1"/>
</dbReference>
<evidence type="ECO:0000256" key="1">
    <source>
        <dbReference type="ARBA" id="ARBA00022723"/>
    </source>
</evidence>
<dbReference type="InterPro" id="IPR000917">
    <property type="entry name" value="Sulfatase_N"/>
</dbReference>
<evidence type="ECO:0000313" key="4">
    <source>
        <dbReference type="EMBL" id="MFC7148147.1"/>
    </source>
</evidence>
<dbReference type="InterPro" id="IPR017850">
    <property type="entry name" value="Alkaline_phosphatase_core_sf"/>
</dbReference>
<evidence type="ECO:0000313" key="5">
    <source>
        <dbReference type="Proteomes" id="UP001596378"/>
    </source>
</evidence>
<accession>A0ABW2F4K5</accession>
<evidence type="ECO:0000256" key="2">
    <source>
        <dbReference type="ARBA" id="ARBA00022801"/>
    </source>
</evidence>
<evidence type="ECO:0000259" key="3">
    <source>
        <dbReference type="Pfam" id="PF00884"/>
    </source>
</evidence>
<dbReference type="Proteomes" id="UP001596378">
    <property type="component" value="Unassembled WGS sequence"/>
</dbReference>
<feature type="domain" description="Sulfatase N-terminal" evidence="3">
    <location>
        <begin position="4"/>
        <end position="333"/>
    </location>
</feature>
<dbReference type="RefSeq" id="WP_378047531.1">
    <property type="nucleotide sequence ID" value="NZ_JBHMDN010000013.1"/>
</dbReference>
<dbReference type="Pfam" id="PF00884">
    <property type="entry name" value="Sulfatase"/>
    <property type="match status" value="1"/>
</dbReference>
<dbReference type="Gene3D" id="3.40.720.10">
    <property type="entry name" value="Alkaline Phosphatase, subunit A"/>
    <property type="match status" value="1"/>
</dbReference>
<proteinExistence type="predicted"/>
<dbReference type="CDD" id="cd16148">
    <property type="entry name" value="sulfatase_like"/>
    <property type="match status" value="1"/>
</dbReference>